<dbReference type="InterPro" id="IPR006652">
    <property type="entry name" value="Kelch_1"/>
</dbReference>
<dbReference type="Pfam" id="PF01344">
    <property type="entry name" value="Kelch_1"/>
    <property type="match status" value="1"/>
</dbReference>
<evidence type="ECO:0000313" key="4">
    <source>
        <dbReference type="Proteomes" id="UP000030832"/>
    </source>
</evidence>
<keyword evidence="1" id="KW-0880">Kelch repeat</keyword>
<protein>
    <recommendedName>
        <fullName evidence="5">Galactose oxidase</fullName>
    </recommendedName>
</protein>
<evidence type="ECO:0000313" key="3">
    <source>
        <dbReference type="EMBL" id="KHF39875.1"/>
    </source>
</evidence>
<dbReference type="EMBL" id="JRJU01000014">
    <property type="protein sequence ID" value="KHF39875.1"/>
    <property type="molecule type" value="Genomic_DNA"/>
</dbReference>
<gene>
    <name evidence="3" type="ORF">LQ50_12475</name>
</gene>
<dbReference type="SUPFAM" id="SSF50965">
    <property type="entry name" value="Galactose oxidase, central domain"/>
    <property type="match status" value="1"/>
</dbReference>
<dbReference type="AlphaFoldDB" id="A0A0B0IF38"/>
<reference evidence="3 4" key="1">
    <citation type="submission" date="2014-09" db="EMBL/GenBank/DDBJ databases">
        <title>Genome sequencing and annotation of Bacillus Okhensis strain Kh10-101T.</title>
        <authorList>
            <person name="Prakash J.S."/>
        </authorList>
    </citation>
    <scope>NUCLEOTIDE SEQUENCE [LARGE SCALE GENOMIC DNA]</scope>
    <source>
        <strain evidence="4">Kh10-101T</strain>
    </source>
</reference>
<sequence length="397" mass="46078">MRINWEKSTSLPLGIEETFFGMLNNKLIYLCGFNGGIANSFTGTDKDTKAEKYIRGFKNEGYYLDLNNITHTWKSIPNFPSTERQGGRTVCIDNTMYCYGGFAYTPVRNPGPLTNYKKKQAFRTLQDGYALNYTDNQWIWSELPNLPTSMSGFGMTKINNYIYICCGAHREPHYNCPNLMVKVKSKNNENIEIGRTLYRLDINNLDKGWQEYDTFPGTLRFNPAMTSIGDDIYIIGGIYPNQSWISKKDISKRYFNINDNWKYNTVTKKWSLIKSNIYNGLSNWGPCNDEIVYKDRYIILIGGYSYRYFMEMNKRVKNSLYNGKFSNKIFIYDTVTETCNSDNTLFCKINAPDYIVRNNKIYLIGGESVKYQFEDEYFGKHSDVFAIGDIVNLPKKN</sequence>
<evidence type="ECO:0000256" key="1">
    <source>
        <dbReference type="ARBA" id="ARBA00022441"/>
    </source>
</evidence>
<dbReference type="InterPro" id="IPR015915">
    <property type="entry name" value="Kelch-typ_b-propeller"/>
</dbReference>
<evidence type="ECO:0000256" key="2">
    <source>
        <dbReference type="ARBA" id="ARBA00022737"/>
    </source>
</evidence>
<proteinExistence type="predicted"/>
<organism evidence="3 4">
    <name type="scientific">Halalkalibacter okhensis</name>
    <dbReference type="NCBI Taxonomy" id="333138"/>
    <lineage>
        <taxon>Bacteria</taxon>
        <taxon>Bacillati</taxon>
        <taxon>Bacillota</taxon>
        <taxon>Bacilli</taxon>
        <taxon>Bacillales</taxon>
        <taxon>Bacillaceae</taxon>
        <taxon>Halalkalibacter</taxon>
    </lineage>
</organism>
<evidence type="ECO:0008006" key="5">
    <source>
        <dbReference type="Google" id="ProtNLM"/>
    </source>
</evidence>
<keyword evidence="4" id="KW-1185">Reference proteome</keyword>
<dbReference type="Gene3D" id="2.120.10.80">
    <property type="entry name" value="Kelch-type beta propeller"/>
    <property type="match status" value="2"/>
</dbReference>
<dbReference type="PANTHER" id="PTHR46228">
    <property type="entry name" value="KELCH DOMAIN-CONTAINING PROTEIN"/>
    <property type="match status" value="1"/>
</dbReference>
<dbReference type="InterPro" id="IPR011043">
    <property type="entry name" value="Gal_Oxase/kelch_b-propeller"/>
</dbReference>
<dbReference type="PANTHER" id="PTHR46228:SF2">
    <property type="entry name" value="KELCH REPEAT PROTEIN (AFU_ORTHOLOGUE AFUA_4G14350)"/>
    <property type="match status" value="1"/>
</dbReference>
<accession>A0A0B0IF38</accession>
<dbReference type="Proteomes" id="UP000030832">
    <property type="component" value="Unassembled WGS sequence"/>
</dbReference>
<dbReference type="RefSeq" id="WP_034629361.1">
    <property type="nucleotide sequence ID" value="NZ_JRJU01000014.1"/>
</dbReference>
<comment type="caution">
    <text evidence="3">The sequence shown here is derived from an EMBL/GenBank/DDBJ whole genome shotgun (WGS) entry which is preliminary data.</text>
</comment>
<dbReference type="OrthoDB" id="9803597at2"/>
<keyword evidence="2" id="KW-0677">Repeat</keyword>
<name>A0A0B0IF38_9BACI</name>